<evidence type="ECO:0000259" key="4">
    <source>
        <dbReference type="PROSITE" id="PS50102"/>
    </source>
</evidence>
<dbReference type="InterPro" id="IPR000504">
    <property type="entry name" value="RRM_dom"/>
</dbReference>
<evidence type="ECO:0000256" key="1">
    <source>
        <dbReference type="ARBA" id="ARBA00022884"/>
    </source>
</evidence>
<dbReference type="PANTHER" id="PTHR48025:SF1">
    <property type="entry name" value="RRM DOMAIN-CONTAINING PROTEIN"/>
    <property type="match status" value="1"/>
</dbReference>
<dbReference type="InterPro" id="IPR050502">
    <property type="entry name" value="Euk_RNA-bind_prot"/>
</dbReference>
<organism evidence="5 6">
    <name type="scientific">Streblomastix strix</name>
    <dbReference type="NCBI Taxonomy" id="222440"/>
    <lineage>
        <taxon>Eukaryota</taxon>
        <taxon>Metamonada</taxon>
        <taxon>Preaxostyla</taxon>
        <taxon>Oxymonadida</taxon>
        <taxon>Streblomastigidae</taxon>
        <taxon>Streblomastix</taxon>
    </lineage>
</organism>
<sequence length="142" mass="16182">MITKLEKDQEEKPLDGKQSTNVEDSIRTLQNHDIEQQNIGDISQILSNQSGSAQKIRKITPEQHLSYIDMPVQLFVFEMNQTTTQEQLKQHFLQAGNVLQVFLPLSNGQNRKFGFVSMKDKQQAEIAVNVLNESILELLVSD</sequence>
<accession>A0A5J4VK36</accession>
<evidence type="ECO:0000313" key="5">
    <source>
        <dbReference type="EMBL" id="KAA6382942.1"/>
    </source>
</evidence>
<dbReference type="GO" id="GO:0003729">
    <property type="term" value="F:mRNA binding"/>
    <property type="evidence" value="ECO:0007669"/>
    <property type="project" value="TreeGrafter"/>
</dbReference>
<dbReference type="PANTHER" id="PTHR48025">
    <property type="entry name" value="OS02G0815200 PROTEIN"/>
    <property type="match status" value="1"/>
</dbReference>
<dbReference type="Gene3D" id="3.30.70.330">
    <property type="match status" value="1"/>
</dbReference>
<dbReference type="Pfam" id="PF00076">
    <property type="entry name" value="RRM_1"/>
    <property type="match status" value="1"/>
</dbReference>
<reference evidence="5 6" key="1">
    <citation type="submission" date="2019-03" db="EMBL/GenBank/DDBJ databases">
        <title>Single cell metagenomics reveals metabolic interactions within the superorganism composed of flagellate Streblomastix strix and complex community of Bacteroidetes bacteria on its surface.</title>
        <authorList>
            <person name="Treitli S.C."/>
            <person name="Kolisko M."/>
            <person name="Husnik F."/>
            <person name="Keeling P."/>
            <person name="Hampl V."/>
        </authorList>
    </citation>
    <scope>NUCLEOTIDE SEQUENCE [LARGE SCALE GENOMIC DNA]</scope>
    <source>
        <strain evidence="5">ST1C</strain>
    </source>
</reference>
<dbReference type="SMART" id="SM00360">
    <property type="entry name" value="RRM"/>
    <property type="match status" value="1"/>
</dbReference>
<dbReference type="AlphaFoldDB" id="A0A5J4VK36"/>
<feature type="region of interest" description="Disordered" evidence="3">
    <location>
        <begin position="1"/>
        <end position="23"/>
    </location>
</feature>
<name>A0A5J4VK36_9EUKA</name>
<evidence type="ECO:0000313" key="6">
    <source>
        <dbReference type="Proteomes" id="UP000324800"/>
    </source>
</evidence>
<evidence type="ECO:0000256" key="2">
    <source>
        <dbReference type="PROSITE-ProRule" id="PRU00176"/>
    </source>
</evidence>
<feature type="domain" description="RRM" evidence="4">
    <location>
        <begin position="72"/>
        <end position="142"/>
    </location>
</feature>
<dbReference type="InterPro" id="IPR035979">
    <property type="entry name" value="RBD_domain_sf"/>
</dbReference>
<keyword evidence="1 2" id="KW-0694">RNA-binding</keyword>
<dbReference type="Proteomes" id="UP000324800">
    <property type="component" value="Unassembled WGS sequence"/>
</dbReference>
<feature type="compositionally biased region" description="Basic and acidic residues" evidence="3">
    <location>
        <begin position="1"/>
        <end position="15"/>
    </location>
</feature>
<dbReference type="PROSITE" id="PS50102">
    <property type="entry name" value="RRM"/>
    <property type="match status" value="1"/>
</dbReference>
<dbReference type="SUPFAM" id="SSF54928">
    <property type="entry name" value="RNA-binding domain, RBD"/>
    <property type="match status" value="1"/>
</dbReference>
<gene>
    <name evidence="5" type="ORF">EZS28_021530</name>
</gene>
<proteinExistence type="predicted"/>
<dbReference type="EMBL" id="SNRW01006504">
    <property type="protein sequence ID" value="KAA6382942.1"/>
    <property type="molecule type" value="Genomic_DNA"/>
</dbReference>
<dbReference type="CDD" id="cd00590">
    <property type="entry name" value="RRM_SF"/>
    <property type="match status" value="1"/>
</dbReference>
<comment type="caution">
    <text evidence="5">The sequence shown here is derived from an EMBL/GenBank/DDBJ whole genome shotgun (WGS) entry which is preliminary data.</text>
</comment>
<protein>
    <recommendedName>
        <fullName evidence="4">RRM domain-containing protein</fullName>
    </recommendedName>
</protein>
<dbReference type="InterPro" id="IPR012677">
    <property type="entry name" value="Nucleotide-bd_a/b_plait_sf"/>
</dbReference>
<evidence type="ECO:0000256" key="3">
    <source>
        <dbReference type="SAM" id="MobiDB-lite"/>
    </source>
</evidence>
<dbReference type="GO" id="GO:0005634">
    <property type="term" value="C:nucleus"/>
    <property type="evidence" value="ECO:0007669"/>
    <property type="project" value="TreeGrafter"/>
</dbReference>
<dbReference type="OrthoDB" id="4726at2759"/>